<evidence type="ECO:0000256" key="1">
    <source>
        <dbReference type="SAM" id="SignalP"/>
    </source>
</evidence>
<name>A0A9P5P3Q8_9AGAR</name>
<proteinExistence type="predicted"/>
<feature type="chain" id="PRO_5040398353" evidence="1">
    <location>
        <begin position="23"/>
        <end position="188"/>
    </location>
</feature>
<gene>
    <name evidence="2" type="ORF">BDP27DRAFT_1433273</name>
</gene>
<dbReference type="EMBL" id="JADNRY010000413">
    <property type="protein sequence ID" value="KAF9056893.1"/>
    <property type="molecule type" value="Genomic_DNA"/>
</dbReference>
<keyword evidence="1" id="KW-0732">Signal</keyword>
<dbReference type="AlphaFoldDB" id="A0A9P5P3Q8"/>
<keyword evidence="3" id="KW-1185">Reference proteome</keyword>
<organism evidence="2 3">
    <name type="scientific">Rhodocollybia butyracea</name>
    <dbReference type="NCBI Taxonomy" id="206335"/>
    <lineage>
        <taxon>Eukaryota</taxon>
        <taxon>Fungi</taxon>
        <taxon>Dikarya</taxon>
        <taxon>Basidiomycota</taxon>
        <taxon>Agaricomycotina</taxon>
        <taxon>Agaricomycetes</taxon>
        <taxon>Agaricomycetidae</taxon>
        <taxon>Agaricales</taxon>
        <taxon>Marasmiineae</taxon>
        <taxon>Omphalotaceae</taxon>
        <taxon>Rhodocollybia</taxon>
    </lineage>
</organism>
<accession>A0A9P5P3Q8</accession>
<sequence>MRSAALLLALLAFTLQAGSILAVSSMPERRKEVRRATEEWVGRSESSEVSNGANEAKRAIIEDQEVIIVSAFWGLGFLAFLTYAFPVELFTNAGGNKETRPVKVTKRYPGKAYVAIIPRSSGDISPAGRPVDAQAVLDPDEMLQQDPMLTVALQAEWQRIFDEFNARFTVAEFNPQLFTVAAAATVLF</sequence>
<feature type="signal peptide" evidence="1">
    <location>
        <begin position="1"/>
        <end position="22"/>
    </location>
</feature>
<comment type="caution">
    <text evidence="2">The sequence shown here is derived from an EMBL/GenBank/DDBJ whole genome shotgun (WGS) entry which is preliminary data.</text>
</comment>
<reference evidence="2" key="1">
    <citation type="submission" date="2020-11" db="EMBL/GenBank/DDBJ databases">
        <authorList>
            <consortium name="DOE Joint Genome Institute"/>
            <person name="Ahrendt S."/>
            <person name="Riley R."/>
            <person name="Andreopoulos W."/>
            <person name="Labutti K."/>
            <person name="Pangilinan J."/>
            <person name="Ruiz-Duenas F.J."/>
            <person name="Barrasa J.M."/>
            <person name="Sanchez-Garcia M."/>
            <person name="Camarero S."/>
            <person name="Miyauchi S."/>
            <person name="Serrano A."/>
            <person name="Linde D."/>
            <person name="Babiker R."/>
            <person name="Drula E."/>
            <person name="Ayuso-Fernandez I."/>
            <person name="Pacheco R."/>
            <person name="Padilla G."/>
            <person name="Ferreira P."/>
            <person name="Barriuso J."/>
            <person name="Kellner H."/>
            <person name="Castanera R."/>
            <person name="Alfaro M."/>
            <person name="Ramirez L."/>
            <person name="Pisabarro A.G."/>
            <person name="Kuo A."/>
            <person name="Tritt A."/>
            <person name="Lipzen A."/>
            <person name="He G."/>
            <person name="Yan M."/>
            <person name="Ng V."/>
            <person name="Cullen D."/>
            <person name="Martin F."/>
            <person name="Rosso M.-N."/>
            <person name="Henrissat B."/>
            <person name="Hibbett D."/>
            <person name="Martinez A.T."/>
            <person name="Grigoriev I.V."/>
        </authorList>
    </citation>
    <scope>NUCLEOTIDE SEQUENCE</scope>
    <source>
        <strain evidence="2">AH 40177</strain>
    </source>
</reference>
<protein>
    <submittedName>
        <fullName evidence="2">Uncharacterized protein</fullName>
    </submittedName>
</protein>
<evidence type="ECO:0000313" key="3">
    <source>
        <dbReference type="Proteomes" id="UP000772434"/>
    </source>
</evidence>
<evidence type="ECO:0000313" key="2">
    <source>
        <dbReference type="EMBL" id="KAF9056893.1"/>
    </source>
</evidence>
<dbReference type="Proteomes" id="UP000772434">
    <property type="component" value="Unassembled WGS sequence"/>
</dbReference>